<dbReference type="PANTHER" id="PTHR11562:SF17">
    <property type="entry name" value="RE54080P-RELATED"/>
    <property type="match status" value="1"/>
</dbReference>
<keyword evidence="7" id="KW-0406">Ion transport</keyword>
<dbReference type="NCBIfam" id="TIGR01297">
    <property type="entry name" value="CDF"/>
    <property type="match status" value="1"/>
</dbReference>
<dbReference type="InterPro" id="IPR027470">
    <property type="entry name" value="Cation_efflux_CTD"/>
</dbReference>
<feature type="transmembrane region" description="Helical" evidence="9">
    <location>
        <begin position="182"/>
        <end position="205"/>
    </location>
</feature>
<evidence type="ECO:0000256" key="1">
    <source>
        <dbReference type="ARBA" id="ARBA00004141"/>
    </source>
</evidence>
<dbReference type="Gene3D" id="1.20.1510.10">
    <property type="entry name" value="Cation efflux protein transmembrane domain"/>
    <property type="match status" value="1"/>
</dbReference>
<dbReference type="InterPro" id="IPR050681">
    <property type="entry name" value="CDF/SLC30A"/>
</dbReference>
<dbReference type="RefSeq" id="WP_338396997.1">
    <property type="nucleotide sequence ID" value="NZ_AP025292.1"/>
</dbReference>
<keyword evidence="4 9" id="KW-0812">Transmembrane</keyword>
<organism evidence="12 13">
    <name type="scientific">Persicobacter psychrovividus</name>
    <dbReference type="NCBI Taxonomy" id="387638"/>
    <lineage>
        <taxon>Bacteria</taxon>
        <taxon>Pseudomonadati</taxon>
        <taxon>Bacteroidota</taxon>
        <taxon>Cytophagia</taxon>
        <taxon>Cytophagales</taxon>
        <taxon>Persicobacteraceae</taxon>
        <taxon>Persicobacter</taxon>
    </lineage>
</organism>
<evidence type="ECO:0000256" key="4">
    <source>
        <dbReference type="ARBA" id="ARBA00022692"/>
    </source>
</evidence>
<dbReference type="SUPFAM" id="SSF161111">
    <property type="entry name" value="Cation efflux protein transmembrane domain-like"/>
    <property type="match status" value="1"/>
</dbReference>
<reference evidence="12 13" key="1">
    <citation type="submission" date="2021-12" db="EMBL/GenBank/DDBJ databases">
        <title>Genome sequencing of bacteria with rrn-lacking chromosome and rrn-plasmid.</title>
        <authorList>
            <person name="Anda M."/>
            <person name="Iwasaki W."/>
        </authorList>
    </citation>
    <scope>NUCLEOTIDE SEQUENCE [LARGE SCALE GENOMIC DNA]</scope>
    <source>
        <strain evidence="12 13">NBRC 101262</strain>
    </source>
</reference>
<dbReference type="InterPro" id="IPR036837">
    <property type="entry name" value="Cation_efflux_CTD_sf"/>
</dbReference>
<evidence type="ECO:0000259" key="11">
    <source>
        <dbReference type="Pfam" id="PF16916"/>
    </source>
</evidence>
<protein>
    <submittedName>
        <fullName evidence="12">Cobalt transporter</fullName>
    </submittedName>
</protein>
<proteinExistence type="inferred from homology"/>
<dbReference type="PANTHER" id="PTHR11562">
    <property type="entry name" value="CATION EFFLUX PROTEIN/ ZINC TRANSPORTER"/>
    <property type="match status" value="1"/>
</dbReference>
<feature type="transmembrane region" description="Helical" evidence="9">
    <location>
        <begin position="125"/>
        <end position="144"/>
    </location>
</feature>
<keyword evidence="8 9" id="KW-0472">Membrane</keyword>
<evidence type="ECO:0000256" key="7">
    <source>
        <dbReference type="ARBA" id="ARBA00023065"/>
    </source>
</evidence>
<dbReference type="Pfam" id="PF16916">
    <property type="entry name" value="ZT_dimer"/>
    <property type="match status" value="1"/>
</dbReference>
<name>A0ABM7VFR3_9BACT</name>
<accession>A0ABM7VFR3</accession>
<dbReference type="EMBL" id="AP025292">
    <property type="protein sequence ID" value="BDC99768.1"/>
    <property type="molecule type" value="Genomic_DNA"/>
</dbReference>
<dbReference type="Pfam" id="PF01545">
    <property type="entry name" value="Cation_efflux"/>
    <property type="match status" value="1"/>
</dbReference>
<evidence type="ECO:0000256" key="8">
    <source>
        <dbReference type="ARBA" id="ARBA00023136"/>
    </source>
</evidence>
<evidence type="ECO:0000256" key="9">
    <source>
        <dbReference type="SAM" id="Phobius"/>
    </source>
</evidence>
<evidence type="ECO:0000256" key="5">
    <source>
        <dbReference type="ARBA" id="ARBA00022906"/>
    </source>
</evidence>
<keyword evidence="6 9" id="KW-1133">Transmembrane helix</keyword>
<feature type="transmembrane region" description="Helical" evidence="9">
    <location>
        <begin position="20"/>
        <end position="43"/>
    </location>
</feature>
<dbReference type="Proteomes" id="UP001354989">
    <property type="component" value="Chromosome"/>
</dbReference>
<evidence type="ECO:0000256" key="2">
    <source>
        <dbReference type="ARBA" id="ARBA00008873"/>
    </source>
</evidence>
<dbReference type="SUPFAM" id="SSF160240">
    <property type="entry name" value="Cation efflux protein cytoplasmic domain-like"/>
    <property type="match status" value="1"/>
</dbReference>
<evidence type="ECO:0000313" key="12">
    <source>
        <dbReference type="EMBL" id="BDC99768.1"/>
    </source>
</evidence>
<evidence type="ECO:0000256" key="3">
    <source>
        <dbReference type="ARBA" id="ARBA00022448"/>
    </source>
</evidence>
<keyword evidence="13" id="KW-1185">Reference proteome</keyword>
<dbReference type="InterPro" id="IPR058533">
    <property type="entry name" value="Cation_efflux_TM"/>
</dbReference>
<evidence type="ECO:0000259" key="10">
    <source>
        <dbReference type="Pfam" id="PF01545"/>
    </source>
</evidence>
<feature type="domain" description="Cation efflux protein transmembrane" evidence="10">
    <location>
        <begin position="19"/>
        <end position="213"/>
    </location>
</feature>
<keyword evidence="3" id="KW-0813">Transport</keyword>
<comment type="subcellular location">
    <subcellularLocation>
        <location evidence="1">Membrane</location>
        <topology evidence="1">Multi-pass membrane protein</topology>
    </subcellularLocation>
</comment>
<feature type="transmembrane region" description="Helical" evidence="9">
    <location>
        <begin position="86"/>
        <end position="105"/>
    </location>
</feature>
<comment type="similarity">
    <text evidence="2">Belongs to the cation diffusion facilitator (CDF) transporter (TC 2.A.4) family. SLC30A subfamily.</text>
</comment>
<feature type="transmembrane region" description="Helical" evidence="9">
    <location>
        <begin position="156"/>
        <end position="176"/>
    </location>
</feature>
<dbReference type="Gene3D" id="3.30.70.1350">
    <property type="entry name" value="Cation efflux protein, cytoplasmic domain"/>
    <property type="match status" value="1"/>
</dbReference>
<gene>
    <name evidence="12" type="ORF">PEPS_20490</name>
</gene>
<sequence length="325" mass="36067">MGHHHGHHHHSSQLNGRNLFLTILLNIGITAVQIVVAIFTGSLALLTDAAHNFSDALSIVISWGANRMSQKQPDGHATYGYYRAEILSALINGLALLIIAGVLLYESLLRLISGATGSLNNPLWILAAAAFSVVANGISVLLLHHDAKDSLNIRSAYLHLLTDLMTSIAVIIGAAAMWFFEIYWLDAAIATGISAYLVYSSYPLLKNCYQIIMQISPIEVSPADMITVARQTKGVVSLHDVHLWQMNEHQNMMEAHVVLDDNYDLKTTNIIIDKLKKSLDKKFDLAHITLQPEVLQCPASVFSREYYEEGAIREPQKCDHKHHHH</sequence>
<keyword evidence="5" id="KW-0864">Zinc transport</keyword>
<keyword evidence="5" id="KW-0862">Zinc</keyword>
<dbReference type="InterPro" id="IPR027469">
    <property type="entry name" value="Cation_efflux_TMD_sf"/>
</dbReference>
<feature type="domain" description="Cation efflux protein cytoplasmic" evidence="11">
    <location>
        <begin position="224"/>
        <end position="293"/>
    </location>
</feature>
<evidence type="ECO:0000313" key="13">
    <source>
        <dbReference type="Proteomes" id="UP001354989"/>
    </source>
</evidence>
<evidence type="ECO:0000256" key="6">
    <source>
        <dbReference type="ARBA" id="ARBA00022989"/>
    </source>
</evidence>
<dbReference type="InterPro" id="IPR002524">
    <property type="entry name" value="Cation_efflux"/>
</dbReference>